<dbReference type="SMART" id="SM00859">
    <property type="entry name" value="Semialdhyde_dh"/>
    <property type="match status" value="1"/>
</dbReference>
<comment type="pathway">
    <text evidence="1 7">Amino-acid biosynthesis; L-arginine biosynthesis; N(2)-acetyl-L-ornithine from L-glutamate: step 3/4.</text>
</comment>
<comment type="function">
    <text evidence="7">Catalyzes the NADPH-dependent reduction of N-acetyl-5-glutamyl phosphate to yield N-acetyl-L-glutamate 5-semialdehyde.</text>
</comment>
<dbReference type="PANTHER" id="PTHR32338">
    <property type="entry name" value="N-ACETYL-GAMMA-GLUTAMYL-PHOSPHATE REDUCTASE, CHLOROPLASTIC-RELATED-RELATED"/>
    <property type="match status" value="1"/>
</dbReference>
<dbReference type="InterPro" id="IPR000706">
    <property type="entry name" value="AGPR_type-1"/>
</dbReference>
<evidence type="ECO:0000313" key="11">
    <source>
        <dbReference type="Proteomes" id="UP000481043"/>
    </source>
</evidence>
<evidence type="ECO:0000256" key="1">
    <source>
        <dbReference type="ARBA" id="ARBA00004862"/>
    </source>
</evidence>
<dbReference type="HAMAP" id="MF_00150">
    <property type="entry name" value="ArgC_type1"/>
    <property type="match status" value="1"/>
</dbReference>
<dbReference type="Proteomes" id="UP000481043">
    <property type="component" value="Unassembled WGS sequence"/>
</dbReference>
<dbReference type="Gene3D" id="3.40.50.720">
    <property type="entry name" value="NAD(P)-binding Rossmann-like Domain"/>
    <property type="match status" value="1"/>
</dbReference>
<dbReference type="CDD" id="cd17895">
    <property type="entry name" value="AGPR_1_N"/>
    <property type="match status" value="1"/>
</dbReference>
<dbReference type="SUPFAM" id="SSF51735">
    <property type="entry name" value="NAD(P)-binding Rossmann-fold domains"/>
    <property type="match status" value="1"/>
</dbReference>
<dbReference type="EC" id="1.2.1.38" evidence="7"/>
<dbReference type="GO" id="GO:0003942">
    <property type="term" value="F:N-acetyl-gamma-glutamyl-phosphate reductase activity"/>
    <property type="evidence" value="ECO:0007669"/>
    <property type="project" value="UniProtKB-UniRule"/>
</dbReference>
<evidence type="ECO:0000256" key="4">
    <source>
        <dbReference type="ARBA" id="ARBA00022857"/>
    </source>
</evidence>
<dbReference type="CDD" id="cd23934">
    <property type="entry name" value="AGPR_1_C"/>
    <property type="match status" value="1"/>
</dbReference>
<evidence type="ECO:0000256" key="8">
    <source>
        <dbReference type="PROSITE-ProRule" id="PRU10010"/>
    </source>
</evidence>
<dbReference type="Pfam" id="PF01118">
    <property type="entry name" value="Semialdhyde_dh"/>
    <property type="match status" value="1"/>
</dbReference>
<dbReference type="InterPro" id="IPR023013">
    <property type="entry name" value="AGPR_AS"/>
</dbReference>
<comment type="subcellular location">
    <subcellularLocation>
        <location evidence="7">Cytoplasm</location>
    </subcellularLocation>
</comment>
<keyword evidence="11" id="KW-1185">Reference proteome</keyword>
<evidence type="ECO:0000256" key="6">
    <source>
        <dbReference type="ARBA" id="ARBA00050557"/>
    </source>
</evidence>
<dbReference type="RefSeq" id="WP_163180793.1">
    <property type="nucleotide sequence ID" value="NZ_JAAIWM010000006.1"/>
</dbReference>
<dbReference type="FunFam" id="3.30.360.10:FF:000014">
    <property type="entry name" value="N-acetyl-gamma-glutamyl-phosphate reductase"/>
    <property type="match status" value="1"/>
</dbReference>
<keyword evidence="2 7" id="KW-0055">Arginine biosynthesis</keyword>
<comment type="catalytic activity">
    <reaction evidence="6 7">
        <text>N-acetyl-L-glutamate 5-semialdehyde + phosphate + NADP(+) = N-acetyl-L-glutamyl 5-phosphate + NADPH + H(+)</text>
        <dbReference type="Rhea" id="RHEA:21588"/>
        <dbReference type="ChEBI" id="CHEBI:15378"/>
        <dbReference type="ChEBI" id="CHEBI:29123"/>
        <dbReference type="ChEBI" id="CHEBI:43474"/>
        <dbReference type="ChEBI" id="CHEBI:57783"/>
        <dbReference type="ChEBI" id="CHEBI:57936"/>
        <dbReference type="ChEBI" id="CHEBI:58349"/>
        <dbReference type="EC" id="1.2.1.38"/>
    </reaction>
</comment>
<dbReference type="GO" id="GO:0070401">
    <property type="term" value="F:NADP+ binding"/>
    <property type="evidence" value="ECO:0007669"/>
    <property type="project" value="InterPro"/>
</dbReference>
<dbReference type="InterPro" id="IPR036291">
    <property type="entry name" value="NAD(P)-bd_dom_sf"/>
</dbReference>
<dbReference type="GO" id="GO:0051287">
    <property type="term" value="F:NAD binding"/>
    <property type="evidence" value="ECO:0007669"/>
    <property type="project" value="InterPro"/>
</dbReference>
<dbReference type="EMBL" id="JAAIWM010000006">
    <property type="protein sequence ID" value="NEY73323.1"/>
    <property type="molecule type" value="Genomic_DNA"/>
</dbReference>
<evidence type="ECO:0000313" key="10">
    <source>
        <dbReference type="EMBL" id="NEY73323.1"/>
    </source>
</evidence>
<name>A0A6M0QAK3_9BACI</name>
<dbReference type="InterPro" id="IPR050085">
    <property type="entry name" value="AGPR"/>
</dbReference>
<dbReference type="InterPro" id="IPR058924">
    <property type="entry name" value="AGPR_dimerisation_dom"/>
</dbReference>
<dbReference type="NCBIfam" id="TIGR01850">
    <property type="entry name" value="argC"/>
    <property type="match status" value="1"/>
</dbReference>
<reference evidence="10 11" key="1">
    <citation type="submission" date="2020-02" db="EMBL/GenBank/DDBJ databases">
        <title>Bacillus aquiflavi sp. nov., isolated from yellow water of strong flavor Chinese baijiu in Yibin region of China.</title>
        <authorList>
            <person name="Xie J."/>
        </authorList>
    </citation>
    <scope>NUCLEOTIDE SEQUENCE [LARGE SCALE GENOMIC DNA]</scope>
    <source>
        <strain evidence="10 11">SA4</strain>
    </source>
</reference>
<dbReference type="GO" id="GO:0006526">
    <property type="term" value="P:L-arginine biosynthetic process"/>
    <property type="evidence" value="ECO:0007669"/>
    <property type="project" value="UniProtKB-UniRule"/>
</dbReference>
<dbReference type="PANTHER" id="PTHR32338:SF10">
    <property type="entry name" value="N-ACETYL-GAMMA-GLUTAMYL-PHOSPHATE REDUCTASE, CHLOROPLASTIC-RELATED"/>
    <property type="match status" value="1"/>
</dbReference>
<comment type="caution">
    <text evidence="10">The sequence shown here is derived from an EMBL/GenBank/DDBJ whole genome shotgun (WGS) entry which is preliminary data.</text>
</comment>
<dbReference type="Pfam" id="PF22698">
    <property type="entry name" value="Semialdhyde_dhC_1"/>
    <property type="match status" value="1"/>
</dbReference>
<accession>A0A6M0QAK3</accession>
<keyword evidence="4 7" id="KW-0521">NADP</keyword>
<proteinExistence type="inferred from homology"/>
<evidence type="ECO:0000256" key="2">
    <source>
        <dbReference type="ARBA" id="ARBA00022571"/>
    </source>
</evidence>
<dbReference type="UniPathway" id="UPA00068">
    <property type="reaction ID" value="UER00108"/>
</dbReference>
<sequence length="345" mass="38167">MKAAVIGGTGYSAIELIRILHHHPYVELETVVSHSKTGNELQDIYPHLTSIMQTPLTGLDVEEICHTAEVVFFATPSGISKDLLPGFLNKGVTCIDLSGDFRLKSRESYEKWYHHEAAEESYLNQAVYGLSEIYSEQIRKSSFISNPGCYPTATLLALLPAVQKGLLNNQSIIIDAKSGVSGAGRGLSLGTHYGEINENLRAYKLGAHQHIPEIEQILQHESGNPVTISFSTHLVPMTRGIMCTIYADMNSFKTTKEMIELYEAYFEKHPFVRIRKEGTLPSTKGVYGSNYCDIGFYADERTGRLVIVSVIDNLVKGASGQAVQNLNILKGWDETSGLLHVPMYP</sequence>
<feature type="active site" evidence="7 8">
    <location>
        <position position="149"/>
    </location>
</feature>
<keyword evidence="5 7" id="KW-0560">Oxidoreductase</keyword>
<keyword evidence="3 7" id="KW-0028">Amino-acid biosynthesis</keyword>
<evidence type="ECO:0000256" key="3">
    <source>
        <dbReference type="ARBA" id="ARBA00022605"/>
    </source>
</evidence>
<evidence type="ECO:0000256" key="5">
    <source>
        <dbReference type="ARBA" id="ARBA00023002"/>
    </source>
</evidence>
<evidence type="ECO:0000259" key="9">
    <source>
        <dbReference type="SMART" id="SM00859"/>
    </source>
</evidence>
<gene>
    <name evidence="7" type="primary">argC</name>
    <name evidence="10" type="ORF">G4D63_16435</name>
</gene>
<dbReference type="GO" id="GO:0005737">
    <property type="term" value="C:cytoplasm"/>
    <property type="evidence" value="ECO:0007669"/>
    <property type="project" value="UniProtKB-SubCell"/>
</dbReference>
<dbReference type="Gene3D" id="3.30.360.10">
    <property type="entry name" value="Dihydrodipicolinate Reductase, domain 2"/>
    <property type="match status" value="1"/>
</dbReference>
<evidence type="ECO:0000256" key="7">
    <source>
        <dbReference type="HAMAP-Rule" id="MF_00150"/>
    </source>
</evidence>
<dbReference type="PROSITE" id="PS01224">
    <property type="entry name" value="ARGC"/>
    <property type="match status" value="1"/>
</dbReference>
<dbReference type="SUPFAM" id="SSF55347">
    <property type="entry name" value="Glyceraldehyde-3-phosphate dehydrogenase-like, C-terminal domain"/>
    <property type="match status" value="1"/>
</dbReference>
<feature type="domain" description="Semialdehyde dehydrogenase NAD-binding" evidence="9">
    <location>
        <begin position="2"/>
        <end position="141"/>
    </location>
</feature>
<dbReference type="AlphaFoldDB" id="A0A6M0QAK3"/>
<protein>
    <recommendedName>
        <fullName evidence="7">N-acetyl-gamma-glutamyl-phosphate reductase</fullName>
        <shortName evidence="7">AGPR</shortName>
        <ecNumber evidence="7">1.2.1.38</ecNumber>
    </recommendedName>
    <alternativeName>
        <fullName evidence="7">N-acetyl-glutamate semialdehyde dehydrogenase</fullName>
        <shortName evidence="7">NAGSA dehydrogenase</shortName>
    </alternativeName>
</protein>
<dbReference type="InterPro" id="IPR000534">
    <property type="entry name" value="Semialdehyde_DH_NAD-bd"/>
</dbReference>
<comment type="similarity">
    <text evidence="7">Belongs to the NAGSA dehydrogenase family. Type 1 subfamily.</text>
</comment>
<keyword evidence="7" id="KW-0963">Cytoplasm</keyword>
<organism evidence="10 11">
    <name type="scientific">Bacillus mesophilus</name>
    <dbReference type="NCBI Taxonomy" id="1808955"/>
    <lineage>
        <taxon>Bacteria</taxon>
        <taxon>Bacillati</taxon>
        <taxon>Bacillota</taxon>
        <taxon>Bacilli</taxon>
        <taxon>Bacillales</taxon>
        <taxon>Bacillaceae</taxon>
        <taxon>Bacillus</taxon>
    </lineage>
</organism>